<gene>
    <name evidence="3" type="ORF">SAMN05421670_0831</name>
</gene>
<name>A0A1I5VIB3_9BACI</name>
<dbReference type="STRING" id="126156.SAMN05421670_0831"/>
<keyword evidence="3" id="KW-0167">Capsid protein</keyword>
<dbReference type="RefSeq" id="WP_093534444.1">
    <property type="nucleotide sequence ID" value="NZ_CP183885.1"/>
</dbReference>
<dbReference type="OrthoDB" id="2376847at2"/>
<keyword evidence="4" id="KW-1185">Reference proteome</keyword>
<dbReference type="GO" id="GO:0031160">
    <property type="term" value="C:spore wall"/>
    <property type="evidence" value="ECO:0007669"/>
    <property type="project" value="InterPro"/>
</dbReference>
<evidence type="ECO:0000313" key="3">
    <source>
        <dbReference type="EMBL" id="SFQ07230.1"/>
    </source>
</evidence>
<sequence>MSHWKCTHCKYECEEPPKKCKRCNNHRWEQGEEENSWDSTENSEDTTVFQGGGQFSSVEQESDELIWIKDSCNVTVQTTDTQAAVSLQVGLQLAIALVISIAIGDSIQGQTVSQELFQQFNDEQTNKQKIYVDNSKDVNIVTTDTDLSVNIEAMLQVLLALVARLDIL</sequence>
<protein>
    <submittedName>
        <fullName evidence="3">Spore coat protein X</fullName>
    </submittedName>
</protein>
<keyword evidence="3" id="KW-0946">Virion</keyword>
<feature type="compositionally biased region" description="Acidic residues" evidence="1">
    <location>
        <begin position="31"/>
        <end position="44"/>
    </location>
</feature>
<dbReference type="GO" id="GO:0030435">
    <property type="term" value="P:sporulation resulting in formation of a cellular spore"/>
    <property type="evidence" value="ECO:0007669"/>
    <property type="project" value="InterPro"/>
</dbReference>
<organism evidence="3 4">
    <name type="scientific">Psychrobacillus psychrotolerans</name>
    <dbReference type="NCBI Taxonomy" id="126156"/>
    <lineage>
        <taxon>Bacteria</taxon>
        <taxon>Bacillati</taxon>
        <taxon>Bacillota</taxon>
        <taxon>Bacilli</taxon>
        <taxon>Bacillales</taxon>
        <taxon>Bacillaceae</taxon>
        <taxon>Psychrobacillus</taxon>
    </lineage>
</organism>
<dbReference type="Proteomes" id="UP000198734">
    <property type="component" value="Unassembled WGS sequence"/>
</dbReference>
<evidence type="ECO:0000256" key="1">
    <source>
        <dbReference type="SAM" id="MobiDB-lite"/>
    </source>
</evidence>
<evidence type="ECO:0000259" key="2">
    <source>
        <dbReference type="Pfam" id="PF07552"/>
    </source>
</evidence>
<evidence type="ECO:0000313" key="4">
    <source>
        <dbReference type="Proteomes" id="UP000198734"/>
    </source>
</evidence>
<dbReference type="AlphaFoldDB" id="A0A1I5VIB3"/>
<proteinExistence type="predicted"/>
<dbReference type="EMBL" id="FOXU01000001">
    <property type="protein sequence ID" value="SFQ07230.1"/>
    <property type="molecule type" value="Genomic_DNA"/>
</dbReference>
<feature type="region of interest" description="Disordered" evidence="1">
    <location>
        <begin position="31"/>
        <end position="53"/>
    </location>
</feature>
<dbReference type="InterPro" id="IPR011428">
    <property type="entry name" value="Spore_coat_X/V"/>
</dbReference>
<feature type="domain" description="Spore coat protein X/V" evidence="2">
    <location>
        <begin position="48"/>
        <end position="103"/>
    </location>
</feature>
<reference evidence="4" key="1">
    <citation type="submission" date="2016-10" db="EMBL/GenBank/DDBJ databases">
        <authorList>
            <person name="Varghese N."/>
            <person name="Submissions S."/>
        </authorList>
    </citation>
    <scope>NUCLEOTIDE SEQUENCE [LARGE SCALE GENOMIC DNA]</scope>
    <source>
        <strain evidence="4">DSM 11706</strain>
    </source>
</reference>
<feature type="domain" description="Spore coat protein X/V" evidence="2">
    <location>
        <begin position="111"/>
        <end position="167"/>
    </location>
</feature>
<dbReference type="Pfam" id="PF07552">
    <property type="entry name" value="Coat_X"/>
    <property type="match status" value="2"/>
</dbReference>
<accession>A0A1I5VIB3</accession>